<sequence length="316" mass="36360">MSAKSAKMAVYSPAFLKSPTLVRFLPTFQPRRFRSIRLGGTRTSYEAYRVVMRSLYHDLGAMVFKGANDFEVGEIGNLLAKAVAHQSRLQKHNLPQHDPMSIAWVRFRKWNVYRIPVMEEKHLDRSYFPERGFLSKEGLHDLGNSVFEMWKEEFSRNVQKKKDGKLYLEQTINGPRLPHLDVFVATGTDGDYLTLHMEFHTVGTRRFVGSMELKLIQPDSLPEDSVNTRLGLLHQTVAPSSTEREDLIESRLMITLWRLEQRIWNLSEEALSTSGKRPPKRYFLSLPPGVQNPMEPVDSSVDNPAVQKKRQKAYIG</sequence>
<evidence type="ECO:0000313" key="2">
    <source>
        <dbReference type="EMBL" id="KAF4967472.1"/>
    </source>
</evidence>
<dbReference type="Proteomes" id="UP000622797">
    <property type="component" value="Unassembled WGS sequence"/>
</dbReference>
<protein>
    <submittedName>
        <fullName evidence="2">Uncharacterized protein</fullName>
    </submittedName>
</protein>
<feature type="region of interest" description="Disordered" evidence="1">
    <location>
        <begin position="293"/>
        <end position="316"/>
    </location>
</feature>
<dbReference type="OrthoDB" id="4867305at2759"/>
<dbReference type="AlphaFoldDB" id="A0A8H4XA04"/>
<accession>A0A8H4XA04</accession>
<dbReference type="EMBL" id="JABEXW010000235">
    <property type="protein sequence ID" value="KAF4967472.1"/>
    <property type="molecule type" value="Genomic_DNA"/>
</dbReference>
<reference evidence="2" key="2">
    <citation type="submission" date="2020-05" db="EMBL/GenBank/DDBJ databases">
        <authorList>
            <person name="Kim H.-S."/>
            <person name="Proctor R.H."/>
            <person name="Brown D.W."/>
        </authorList>
    </citation>
    <scope>NUCLEOTIDE SEQUENCE</scope>
    <source>
        <strain evidence="2">NRRL 20472</strain>
    </source>
</reference>
<proteinExistence type="predicted"/>
<organism evidence="2 3">
    <name type="scientific">Fusarium sarcochroum</name>
    <dbReference type="NCBI Taxonomy" id="1208366"/>
    <lineage>
        <taxon>Eukaryota</taxon>
        <taxon>Fungi</taxon>
        <taxon>Dikarya</taxon>
        <taxon>Ascomycota</taxon>
        <taxon>Pezizomycotina</taxon>
        <taxon>Sordariomycetes</taxon>
        <taxon>Hypocreomycetidae</taxon>
        <taxon>Hypocreales</taxon>
        <taxon>Nectriaceae</taxon>
        <taxon>Fusarium</taxon>
        <taxon>Fusarium lateritium species complex</taxon>
    </lineage>
</organism>
<evidence type="ECO:0000256" key="1">
    <source>
        <dbReference type="SAM" id="MobiDB-lite"/>
    </source>
</evidence>
<feature type="compositionally biased region" description="Basic residues" evidence="1">
    <location>
        <begin position="307"/>
        <end position="316"/>
    </location>
</feature>
<comment type="caution">
    <text evidence="2">The sequence shown here is derived from an EMBL/GenBank/DDBJ whole genome shotgun (WGS) entry which is preliminary data.</text>
</comment>
<evidence type="ECO:0000313" key="3">
    <source>
        <dbReference type="Proteomes" id="UP000622797"/>
    </source>
</evidence>
<gene>
    <name evidence="2" type="ORF">FSARC_4995</name>
</gene>
<reference evidence="2" key="1">
    <citation type="journal article" date="2020" name="BMC Genomics">
        <title>Correction to: Identification and distribution of gene clusters required for synthesis of sphingolipid metabolism inhibitors in diverse species of the filamentous fungus Fusarium.</title>
        <authorList>
            <person name="Kim H.S."/>
            <person name="Lohmar J.M."/>
            <person name="Busman M."/>
            <person name="Brown D.W."/>
            <person name="Naumann T.A."/>
            <person name="Divon H.H."/>
            <person name="Lysoe E."/>
            <person name="Uhlig S."/>
            <person name="Proctor R.H."/>
        </authorList>
    </citation>
    <scope>NUCLEOTIDE SEQUENCE</scope>
    <source>
        <strain evidence="2">NRRL 20472</strain>
    </source>
</reference>
<keyword evidence="3" id="KW-1185">Reference proteome</keyword>
<name>A0A8H4XA04_9HYPO</name>